<comment type="caution">
    <text evidence="2">The sequence shown here is derived from an EMBL/GenBank/DDBJ whole genome shotgun (WGS) entry which is preliminary data.</text>
</comment>
<dbReference type="EMBL" id="BMOL01000034">
    <property type="protein sequence ID" value="GGL94535.1"/>
    <property type="molecule type" value="Genomic_DNA"/>
</dbReference>
<dbReference type="PROSITE" id="PS51354">
    <property type="entry name" value="GLUTAREDOXIN_2"/>
    <property type="match status" value="1"/>
</dbReference>
<organism evidence="2 3">
    <name type="scientific">Deinococcus aerolatus</name>
    <dbReference type="NCBI Taxonomy" id="522487"/>
    <lineage>
        <taxon>Bacteria</taxon>
        <taxon>Thermotogati</taxon>
        <taxon>Deinococcota</taxon>
        <taxon>Deinococci</taxon>
        <taxon>Deinococcales</taxon>
        <taxon>Deinococcaceae</taxon>
        <taxon>Deinococcus</taxon>
    </lineage>
</organism>
<dbReference type="RefSeq" id="WP_188974299.1">
    <property type="nucleotide sequence ID" value="NZ_BMOL01000034.1"/>
</dbReference>
<dbReference type="Proteomes" id="UP000639973">
    <property type="component" value="Unassembled WGS sequence"/>
</dbReference>
<dbReference type="InterPro" id="IPR002109">
    <property type="entry name" value="Glutaredoxin"/>
</dbReference>
<evidence type="ECO:0000313" key="2">
    <source>
        <dbReference type="EMBL" id="GGL94535.1"/>
    </source>
</evidence>
<name>A0ABQ2GGH0_9DEIO</name>
<accession>A0ABQ2GGH0</accession>
<protein>
    <submittedName>
        <fullName evidence="2">NrdH-redoxin</fullName>
    </submittedName>
</protein>
<gene>
    <name evidence="2" type="ORF">GCM10010840_35730</name>
</gene>
<dbReference type="Gene3D" id="3.40.30.10">
    <property type="entry name" value="Glutaredoxin"/>
    <property type="match status" value="1"/>
</dbReference>
<reference evidence="3" key="1">
    <citation type="journal article" date="2019" name="Int. J. Syst. Evol. Microbiol.">
        <title>The Global Catalogue of Microorganisms (GCM) 10K type strain sequencing project: providing services to taxonomists for standard genome sequencing and annotation.</title>
        <authorList>
            <consortium name="The Broad Institute Genomics Platform"/>
            <consortium name="The Broad Institute Genome Sequencing Center for Infectious Disease"/>
            <person name="Wu L."/>
            <person name="Ma J."/>
        </authorList>
    </citation>
    <scope>NUCLEOTIDE SEQUENCE [LARGE SCALE GENOMIC DNA]</scope>
    <source>
        <strain evidence="3">JCM 15442</strain>
    </source>
</reference>
<dbReference type="InterPro" id="IPR036249">
    <property type="entry name" value="Thioredoxin-like_sf"/>
</dbReference>
<evidence type="ECO:0000259" key="1">
    <source>
        <dbReference type="Pfam" id="PF00462"/>
    </source>
</evidence>
<dbReference type="Pfam" id="PF00462">
    <property type="entry name" value="Glutaredoxin"/>
    <property type="match status" value="1"/>
</dbReference>
<feature type="domain" description="Glutaredoxin" evidence="1">
    <location>
        <begin position="4"/>
        <end position="61"/>
    </location>
</feature>
<proteinExistence type="predicted"/>
<dbReference type="CDD" id="cd02976">
    <property type="entry name" value="NrdH"/>
    <property type="match status" value="1"/>
</dbReference>
<sequence>MPEVILYATPTCPDCHALRLWFDRHGVTYEERDLTDPAVADGAKAQYGVRVAPITVIGEQFFYGTFDQQRPEIEALLT</sequence>
<keyword evidence="3" id="KW-1185">Reference proteome</keyword>
<evidence type="ECO:0000313" key="3">
    <source>
        <dbReference type="Proteomes" id="UP000639973"/>
    </source>
</evidence>
<dbReference type="SUPFAM" id="SSF52833">
    <property type="entry name" value="Thioredoxin-like"/>
    <property type="match status" value="1"/>
</dbReference>